<gene>
    <name evidence="2" type="ORF">GCM10008938_19290</name>
</gene>
<evidence type="ECO:0000256" key="1">
    <source>
        <dbReference type="SAM" id="Phobius"/>
    </source>
</evidence>
<feature type="transmembrane region" description="Helical" evidence="1">
    <location>
        <begin position="36"/>
        <end position="61"/>
    </location>
</feature>
<comment type="caution">
    <text evidence="2">The sequence shown here is derived from an EMBL/GenBank/DDBJ whole genome shotgun (WGS) entry which is preliminary data.</text>
</comment>
<keyword evidence="3" id="KW-1185">Reference proteome</keyword>
<keyword evidence="1" id="KW-1133">Transmembrane helix</keyword>
<keyword evidence="1" id="KW-0812">Transmembrane</keyword>
<evidence type="ECO:0000313" key="2">
    <source>
        <dbReference type="EMBL" id="GGJ33182.1"/>
    </source>
</evidence>
<dbReference type="InterPro" id="IPR018723">
    <property type="entry name" value="DUF2254_membrane"/>
</dbReference>
<reference evidence="3" key="1">
    <citation type="journal article" date="2019" name="Int. J. Syst. Evol. Microbiol.">
        <title>The Global Catalogue of Microorganisms (GCM) 10K type strain sequencing project: providing services to taxonomists for standard genome sequencing and annotation.</title>
        <authorList>
            <consortium name="The Broad Institute Genomics Platform"/>
            <consortium name="The Broad Institute Genome Sequencing Center for Infectious Disease"/>
            <person name="Wu L."/>
            <person name="Ma J."/>
        </authorList>
    </citation>
    <scope>NUCLEOTIDE SEQUENCE [LARGE SCALE GENOMIC DNA]</scope>
    <source>
        <strain evidence="3">JCM 14370</strain>
    </source>
</reference>
<accession>A0ABQ2CYG4</accession>
<feature type="transmembrane region" description="Helical" evidence="1">
    <location>
        <begin position="81"/>
        <end position="106"/>
    </location>
</feature>
<evidence type="ECO:0008006" key="4">
    <source>
        <dbReference type="Google" id="ProtNLM"/>
    </source>
</evidence>
<organism evidence="2 3">
    <name type="scientific">Deinococcus roseus</name>
    <dbReference type="NCBI Taxonomy" id="392414"/>
    <lineage>
        <taxon>Bacteria</taxon>
        <taxon>Thermotogati</taxon>
        <taxon>Deinococcota</taxon>
        <taxon>Deinococci</taxon>
        <taxon>Deinococcales</taxon>
        <taxon>Deinococcaceae</taxon>
        <taxon>Deinococcus</taxon>
    </lineage>
</organism>
<sequence>MKMNHLPRHIGANLVLWKKKAFYNVFMGSNSILRQFWILPVGCVLLLLLLVHFTLFLDHTLNLKHSHWLWPIQSLNGAHNLVYTVAAAMYTFVASTFTISIAALSFASRDMGPRLLENFVQDWKTQLTLGILLGTFSFNLWTIAVVQSTPQSNPVPLLTVNVAVLLAYLALGMLIMFIYQMTRAMNITSQVNHLGRQLQQTLLEVSSVLPALPQPEPLKDAILIHSTHSSNLCHIKFRPWSERQHN</sequence>
<proteinExistence type="predicted"/>
<feature type="transmembrane region" description="Helical" evidence="1">
    <location>
        <begin position="158"/>
        <end position="179"/>
    </location>
</feature>
<feature type="transmembrane region" description="Helical" evidence="1">
    <location>
        <begin position="127"/>
        <end position="146"/>
    </location>
</feature>
<keyword evidence="1" id="KW-0472">Membrane</keyword>
<dbReference type="Pfam" id="PF10011">
    <property type="entry name" value="DUF2254"/>
    <property type="match status" value="1"/>
</dbReference>
<dbReference type="EMBL" id="BMOD01000005">
    <property type="protein sequence ID" value="GGJ33182.1"/>
    <property type="molecule type" value="Genomic_DNA"/>
</dbReference>
<name>A0ABQ2CYG4_9DEIO</name>
<evidence type="ECO:0000313" key="3">
    <source>
        <dbReference type="Proteomes" id="UP000632222"/>
    </source>
</evidence>
<protein>
    <recommendedName>
        <fullName evidence="4">DUF2254 domain-containing protein</fullName>
    </recommendedName>
</protein>
<dbReference type="Proteomes" id="UP000632222">
    <property type="component" value="Unassembled WGS sequence"/>
</dbReference>